<dbReference type="AlphaFoldDB" id="A0A8H6S4N8"/>
<reference evidence="1" key="1">
    <citation type="submission" date="2020-05" db="EMBL/GenBank/DDBJ databases">
        <title>Mycena genomes resolve the evolution of fungal bioluminescence.</title>
        <authorList>
            <person name="Tsai I.J."/>
        </authorList>
    </citation>
    <scope>NUCLEOTIDE SEQUENCE</scope>
    <source>
        <strain evidence="1">171206Taipei</strain>
    </source>
</reference>
<evidence type="ECO:0000313" key="2">
    <source>
        <dbReference type="Proteomes" id="UP000636479"/>
    </source>
</evidence>
<dbReference type="Proteomes" id="UP000636479">
    <property type="component" value="Unassembled WGS sequence"/>
</dbReference>
<dbReference type="OrthoDB" id="5354526at2759"/>
<dbReference type="EMBL" id="JACAZF010000011">
    <property type="protein sequence ID" value="KAF7292693.1"/>
    <property type="molecule type" value="Genomic_DNA"/>
</dbReference>
<protein>
    <submittedName>
        <fullName evidence="1">Uncharacterized protein</fullName>
    </submittedName>
</protein>
<comment type="caution">
    <text evidence="1">The sequence shown here is derived from an EMBL/GenBank/DDBJ whole genome shotgun (WGS) entry which is preliminary data.</text>
</comment>
<evidence type="ECO:0000313" key="1">
    <source>
        <dbReference type="EMBL" id="KAF7292693.1"/>
    </source>
</evidence>
<dbReference type="RefSeq" id="XP_037215121.1">
    <property type="nucleotide sequence ID" value="XM_037368195.1"/>
</dbReference>
<accession>A0A8H6S4N8</accession>
<gene>
    <name evidence="1" type="ORF">MIND_01167500</name>
</gene>
<name>A0A8H6S4N8_9AGAR</name>
<organism evidence="1 2">
    <name type="scientific">Mycena indigotica</name>
    <dbReference type="NCBI Taxonomy" id="2126181"/>
    <lineage>
        <taxon>Eukaryota</taxon>
        <taxon>Fungi</taxon>
        <taxon>Dikarya</taxon>
        <taxon>Basidiomycota</taxon>
        <taxon>Agaricomycotina</taxon>
        <taxon>Agaricomycetes</taxon>
        <taxon>Agaricomycetidae</taxon>
        <taxon>Agaricales</taxon>
        <taxon>Marasmiineae</taxon>
        <taxon>Mycenaceae</taxon>
        <taxon>Mycena</taxon>
    </lineage>
</organism>
<dbReference type="GeneID" id="59350711"/>
<keyword evidence="2" id="KW-1185">Reference proteome</keyword>
<sequence length="396" mass="44329">MTFIIFTRIHSFSPALRELLVSGIVLPSTFFDTLYSLRQLRCLTVNQCVVPPPPNSPATALRLSHLTLAHLSPYSSETLPYSPYFTHLVPEIPNLLISEVTINSSIANSKCAPSNLTIGGGLPIVTPWLSHYFSCLNGFSLHNLRRLDIIIPRLYRPPSGFKCASCSVNMPTQSLPYLQAVTAPLFVLDHLISATSTLEHVSVQGPIPPRVAIRLVDRLSWTQKSMKSFAVATAVWDDDVLTRVTLKLPALERLEYIYCSDNLSPRSWVYLRDTCLPRLHQLTTLRLHRFPMSRRVCELRLSKNAERSLSDSQNANQNWKASAAVVQHLRQGVEDLSLKLPALISVCLPGDFESGKEWCKASNAPGTAQWSQVTHRLNVEWGCVRPLDDHLRIHPA</sequence>
<proteinExistence type="predicted"/>